<dbReference type="HOGENOM" id="CLU_029425_4_0_4"/>
<gene>
    <name evidence="4" type="ORF">BN940_03326</name>
</gene>
<dbReference type="InterPro" id="IPR050570">
    <property type="entry name" value="Cell_wall_metabolism_enzyme"/>
</dbReference>
<dbReference type="OrthoDB" id="9784703at2"/>
<feature type="domain" description="M23ase beta-sheet core" evidence="3">
    <location>
        <begin position="430"/>
        <end position="523"/>
    </location>
</feature>
<feature type="compositionally biased region" description="Basic and acidic residues" evidence="2">
    <location>
        <begin position="386"/>
        <end position="397"/>
    </location>
</feature>
<dbReference type="PATRIC" id="fig|1437824.5.peg.660"/>
<dbReference type="Proteomes" id="UP000019805">
    <property type="component" value="Chromosome"/>
</dbReference>
<evidence type="ECO:0000256" key="2">
    <source>
        <dbReference type="SAM" id="MobiDB-lite"/>
    </source>
</evidence>
<keyword evidence="5" id="KW-1185">Reference proteome</keyword>
<reference evidence="4 5" key="1">
    <citation type="journal article" date="2014" name="BMC Microbiol.">
        <title>The oxygen-independent metabolism of cyclic monoterpenes in Castellaniella defragrans 65Phen.</title>
        <authorList>
            <person name="Petasch J."/>
            <person name="Disch E.M."/>
            <person name="Markert S."/>
            <person name="Becher D."/>
            <person name="Schweder T."/>
            <person name="Huttel B."/>
            <person name="Reinhardt R."/>
            <person name="Harder J."/>
        </authorList>
    </citation>
    <scope>NUCLEOTIDE SEQUENCE [LARGE SCALE GENOMIC DNA]</scope>
    <source>
        <strain evidence="4">65Phen</strain>
    </source>
</reference>
<sequence>MDSIAPAGGRPDSRGRPAPRLGGWRGLAPLCLAAVLACQTAWADSALEARQARAREDRAALRAQIDALQKRIESSESSREDASRALQASEQAISDISRELAELDRREATLQDTLSRLDAASGQQSEELERQQQALAAQLRAQYASGLSPWTALLSGRDPQEIGRELAWLAYVTRSRTQALDALRATLDRLADLRRQTDEGRRDLESVRADVRQRREELQAQQAQRREVLDEIRARLDEERGQARQLQARDARLGSLIQDLDAEIARAEARRQAALKAEAERRARERAERARAEKARREQERARAAEQARQVREQAERHVREAEADGTRAAGAPADQSPAREDARREETRREDIQREEAQREDARQEDARRAEPAGEEAPADAGEAPPEREAAARTEPEGGFAGLRKGLPRPVAGEIQGRFGTQRPDGGLWRGIVLRAAAGTPVRAVAPGRVVYAHWLSGFGNLLIIDHGKQYLSIYAYNQSLMRQVGDVVARGDEVARVGATGGQVEPGLYFELRHQGAPINPELWMR</sequence>
<dbReference type="PANTHER" id="PTHR21666:SF270">
    <property type="entry name" value="MUREIN HYDROLASE ACTIVATOR ENVC"/>
    <property type="match status" value="1"/>
</dbReference>
<accession>W8X8I6</accession>
<dbReference type="RefSeq" id="WP_052355566.1">
    <property type="nucleotide sequence ID" value="NZ_HG916765.1"/>
</dbReference>
<dbReference type="GO" id="GO:0004222">
    <property type="term" value="F:metalloendopeptidase activity"/>
    <property type="evidence" value="ECO:0007669"/>
    <property type="project" value="TreeGrafter"/>
</dbReference>
<proteinExistence type="predicted"/>
<dbReference type="FunFam" id="2.70.70.10:FF:000003">
    <property type="entry name" value="Murein hydrolase activator EnvC"/>
    <property type="match status" value="1"/>
</dbReference>
<dbReference type="PANTHER" id="PTHR21666">
    <property type="entry name" value="PEPTIDASE-RELATED"/>
    <property type="match status" value="1"/>
</dbReference>
<feature type="compositionally biased region" description="Basic and acidic residues" evidence="2">
    <location>
        <begin position="286"/>
        <end position="326"/>
    </location>
</feature>
<dbReference type="eggNOG" id="COG4942">
    <property type="taxonomic scope" value="Bacteria"/>
</dbReference>
<keyword evidence="1" id="KW-0175">Coiled coil</keyword>
<feature type="region of interest" description="Disordered" evidence="2">
    <location>
        <begin position="286"/>
        <end position="409"/>
    </location>
</feature>
<feature type="coiled-coil region" evidence="1">
    <location>
        <begin position="51"/>
        <end position="120"/>
    </location>
</feature>
<evidence type="ECO:0000259" key="3">
    <source>
        <dbReference type="Pfam" id="PF01551"/>
    </source>
</evidence>
<dbReference type="AlphaFoldDB" id="W8X8I6"/>
<feature type="region of interest" description="Disordered" evidence="2">
    <location>
        <begin position="1"/>
        <end position="20"/>
    </location>
</feature>
<dbReference type="SUPFAM" id="SSF51261">
    <property type="entry name" value="Duplicated hybrid motif"/>
    <property type="match status" value="1"/>
</dbReference>
<dbReference type="InterPro" id="IPR016047">
    <property type="entry name" value="M23ase_b-sheet_dom"/>
</dbReference>
<dbReference type="Pfam" id="PF01551">
    <property type="entry name" value="Peptidase_M23"/>
    <property type="match status" value="1"/>
</dbReference>
<evidence type="ECO:0000313" key="4">
    <source>
        <dbReference type="EMBL" id="CDM23140.1"/>
    </source>
</evidence>
<dbReference type="Gene3D" id="6.10.250.3150">
    <property type="match status" value="1"/>
</dbReference>
<feature type="compositionally biased region" description="Basic and acidic residues" evidence="2">
    <location>
        <begin position="338"/>
        <end position="373"/>
    </location>
</feature>
<dbReference type="STRING" id="1437824.BN940_03326"/>
<dbReference type="EMBL" id="HG916765">
    <property type="protein sequence ID" value="CDM23140.1"/>
    <property type="molecule type" value="Genomic_DNA"/>
</dbReference>
<organism evidence="4 5">
    <name type="scientific">Castellaniella defragrans (strain DSM 12143 / CCUG 39792 / 65Phen)</name>
    <name type="common">Alcaligenes defragrans</name>
    <dbReference type="NCBI Taxonomy" id="1437824"/>
    <lineage>
        <taxon>Bacteria</taxon>
        <taxon>Pseudomonadati</taxon>
        <taxon>Pseudomonadota</taxon>
        <taxon>Betaproteobacteria</taxon>
        <taxon>Burkholderiales</taxon>
        <taxon>Alcaligenaceae</taxon>
        <taxon>Castellaniella</taxon>
    </lineage>
</organism>
<dbReference type="InterPro" id="IPR011055">
    <property type="entry name" value="Dup_hybrid_motif"/>
</dbReference>
<dbReference type="Gene3D" id="2.70.70.10">
    <property type="entry name" value="Glucose Permease (Domain IIA)"/>
    <property type="match status" value="1"/>
</dbReference>
<evidence type="ECO:0000313" key="5">
    <source>
        <dbReference type="Proteomes" id="UP000019805"/>
    </source>
</evidence>
<dbReference type="CDD" id="cd12797">
    <property type="entry name" value="M23_peptidase"/>
    <property type="match status" value="1"/>
</dbReference>
<name>W8X8I6_CASD6</name>
<evidence type="ECO:0000256" key="1">
    <source>
        <dbReference type="SAM" id="Coils"/>
    </source>
</evidence>
<protein>
    <submittedName>
        <fullName evidence="4">Cell wall endopeptidase</fullName>
    </submittedName>
</protein>
<dbReference type="KEGG" id="cdn:BN940_03326"/>